<organism evidence="1 2">
    <name type="scientific">Acanthisitta chloris</name>
    <name type="common">rifleman</name>
    <dbReference type="NCBI Taxonomy" id="57068"/>
    <lineage>
        <taxon>Eukaryota</taxon>
        <taxon>Metazoa</taxon>
        <taxon>Chordata</taxon>
        <taxon>Craniata</taxon>
        <taxon>Vertebrata</taxon>
        <taxon>Euteleostomi</taxon>
        <taxon>Archelosauria</taxon>
        <taxon>Archosauria</taxon>
        <taxon>Dinosauria</taxon>
        <taxon>Saurischia</taxon>
        <taxon>Theropoda</taxon>
        <taxon>Coelurosauria</taxon>
        <taxon>Aves</taxon>
        <taxon>Neognathae</taxon>
        <taxon>Neoaves</taxon>
        <taxon>Telluraves</taxon>
        <taxon>Australaves</taxon>
        <taxon>Passeriformes</taxon>
        <taxon>Acanthisittidae</taxon>
        <taxon>Acanthisitta</taxon>
    </lineage>
</organism>
<proteinExistence type="predicted"/>
<dbReference type="InterPro" id="IPR040760">
    <property type="entry name" value="Tex55"/>
</dbReference>
<evidence type="ECO:0000313" key="2">
    <source>
        <dbReference type="Proteomes" id="UP000053537"/>
    </source>
</evidence>
<dbReference type="Proteomes" id="UP000053537">
    <property type="component" value="Unassembled WGS sequence"/>
</dbReference>
<gene>
    <name evidence="1" type="ORF">N310_00678</name>
</gene>
<dbReference type="Pfam" id="PF17819">
    <property type="entry name" value="Tex55"/>
    <property type="match status" value="1"/>
</dbReference>
<protein>
    <submittedName>
        <fullName evidence="1">Uncharacterized protein C3orf30</fullName>
    </submittedName>
</protein>
<dbReference type="SUPFAM" id="SSF47391">
    <property type="entry name" value="Dimerization-anchoring domain of cAMP-dependent PK regulatory subunit"/>
    <property type="match status" value="1"/>
</dbReference>
<dbReference type="Gene3D" id="1.20.890.10">
    <property type="entry name" value="cAMP-dependent protein kinase regulatory subunit, dimerization-anchoring domain"/>
    <property type="match status" value="1"/>
</dbReference>
<dbReference type="CDD" id="cd22975">
    <property type="entry name" value="DD_TEX55"/>
    <property type="match status" value="1"/>
</dbReference>
<dbReference type="InterPro" id="IPR048377">
    <property type="entry name" value="TEX55_DD"/>
</dbReference>
<name>A0A091MUH0_9PASS</name>
<reference evidence="1 2" key="1">
    <citation type="submission" date="2014-04" db="EMBL/GenBank/DDBJ databases">
        <title>Genome evolution of avian class.</title>
        <authorList>
            <person name="Zhang G."/>
            <person name="Li C."/>
        </authorList>
    </citation>
    <scope>NUCLEOTIDE SEQUENCE [LARGE SCALE GENOMIC DNA]</scope>
    <source>
        <strain evidence="1">BGI_N310</strain>
    </source>
</reference>
<dbReference type="EMBL" id="KK837796">
    <property type="protein sequence ID" value="KFP80991.1"/>
    <property type="molecule type" value="Genomic_DNA"/>
</dbReference>
<feature type="non-terminal residue" evidence="1">
    <location>
        <position position="1"/>
    </location>
</feature>
<dbReference type="PANTHER" id="PTHR47110:SF3">
    <property type="entry name" value="TESTIS-SPECIFIC EXPRESSED PROTEIN 55-LIKE"/>
    <property type="match status" value="1"/>
</dbReference>
<dbReference type="AlphaFoldDB" id="A0A091MUH0"/>
<evidence type="ECO:0000313" key="1">
    <source>
        <dbReference type="EMBL" id="KFP80991.1"/>
    </source>
</evidence>
<feature type="non-terminal residue" evidence="1">
    <location>
        <position position="130"/>
    </location>
</feature>
<sequence length="130" mass="14627">SPMGELPGLKVRMCMSDFIEDGSNTPETASLATVVASKETTCETLEEPVVYEDPFEASVNYLEKHQIQQIFQEIAEKLVYHRPDDPLEFILLQVQSMINAKKAETEGVSEENKDAHVFLEEDVCTPFGPY</sequence>
<dbReference type="PANTHER" id="PTHR47110">
    <property type="entry name" value="TESTIS-SPECIFIC EXPRESSED PROTEIN 55"/>
    <property type="match status" value="1"/>
</dbReference>
<keyword evidence="2" id="KW-1185">Reference proteome</keyword>
<accession>A0A091MUH0</accession>